<name>A0ACA9L1J8_9GLOM</name>
<reference evidence="1" key="1">
    <citation type="submission" date="2021-06" db="EMBL/GenBank/DDBJ databases">
        <authorList>
            <person name="Kallberg Y."/>
            <person name="Tangrot J."/>
            <person name="Rosling A."/>
        </authorList>
    </citation>
    <scope>NUCLEOTIDE SEQUENCE</scope>
    <source>
        <strain evidence="1">MA461A</strain>
    </source>
</reference>
<accession>A0ACA9L1J8</accession>
<proteinExistence type="predicted"/>
<organism evidence="1 2">
    <name type="scientific">Racocetra persica</name>
    <dbReference type="NCBI Taxonomy" id="160502"/>
    <lineage>
        <taxon>Eukaryota</taxon>
        <taxon>Fungi</taxon>
        <taxon>Fungi incertae sedis</taxon>
        <taxon>Mucoromycota</taxon>
        <taxon>Glomeromycotina</taxon>
        <taxon>Glomeromycetes</taxon>
        <taxon>Diversisporales</taxon>
        <taxon>Gigasporaceae</taxon>
        <taxon>Racocetra</taxon>
    </lineage>
</organism>
<sequence>MVGLSSTFPSIHPGTGTENSIGSSSSEKNFAKAKAMMTVSNNIIIVLRLN</sequence>
<dbReference type="Proteomes" id="UP000789920">
    <property type="component" value="Unassembled WGS sequence"/>
</dbReference>
<comment type="caution">
    <text evidence="1">The sequence shown here is derived from an EMBL/GenBank/DDBJ whole genome shotgun (WGS) entry which is preliminary data.</text>
</comment>
<protein>
    <submittedName>
        <fullName evidence="1">15686_t:CDS:1</fullName>
    </submittedName>
</protein>
<keyword evidence="2" id="KW-1185">Reference proteome</keyword>
<dbReference type="EMBL" id="CAJVQC010001857">
    <property type="protein sequence ID" value="CAG8501777.1"/>
    <property type="molecule type" value="Genomic_DNA"/>
</dbReference>
<evidence type="ECO:0000313" key="2">
    <source>
        <dbReference type="Proteomes" id="UP000789920"/>
    </source>
</evidence>
<evidence type="ECO:0000313" key="1">
    <source>
        <dbReference type="EMBL" id="CAG8501777.1"/>
    </source>
</evidence>
<gene>
    <name evidence="1" type="ORF">RPERSI_LOCUS1856</name>
</gene>